<sequence>MSFTDRDLLTCFLKACGSLALSLVLAHCLVFRTTEPLLLNSEVTIMRENNSIHVTSSRIPCFPLDRKSCPPSGTKPQVSE</sequence>
<dbReference type="RefSeq" id="XP_024731909.1">
    <property type="nucleotide sequence ID" value="XM_024888829.1"/>
</dbReference>
<dbReference type="EMBL" id="KZ613856">
    <property type="protein sequence ID" value="PMD55005.1"/>
    <property type="molecule type" value="Genomic_DNA"/>
</dbReference>
<name>A0A2J6SW55_9HELO</name>
<protein>
    <submittedName>
        <fullName evidence="1">Uncharacterized protein</fullName>
    </submittedName>
</protein>
<dbReference type="InParanoid" id="A0A2J6SW55"/>
<evidence type="ECO:0000313" key="2">
    <source>
        <dbReference type="Proteomes" id="UP000235371"/>
    </source>
</evidence>
<dbReference type="Proteomes" id="UP000235371">
    <property type="component" value="Unassembled WGS sequence"/>
</dbReference>
<proteinExistence type="predicted"/>
<evidence type="ECO:0000313" key="1">
    <source>
        <dbReference type="EMBL" id="PMD55005.1"/>
    </source>
</evidence>
<dbReference type="AlphaFoldDB" id="A0A2J6SW55"/>
<keyword evidence="2" id="KW-1185">Reference proteome</keyword>
<reference evidence="1 2" key="1">
    <citation type="submission" date="2016-04" db="EMBL/GenBank/DDBJ databases">
        <title>A degradative enzymes factory behind the ericoid mycorrhizal symbiosis.</title>
        <authorList>
            <consortium name="DOE Joint Genome Institute"/>
            <person name="Martino E."/>
            <person name="Morin E."/>
            <person name="Grelet G."/>
            <person name="Kuo A."/>
            <person name="Kohler A."/>
            <person name="Daghino S."/>
            <person name="Barry K."/>
            <person name="Choi C."/>
            <person name="Cichocki N."/>
            <person name="Clum A."/>
            <person name="Copeland A."/>
            <person name="Hainaut M."/>
            <person name="Haridas S."/>
            <person name="Labutti K."/>
            <person name="Lindquist E."/>
            <person name="Lipzen A."/>
            <person name="Khouja H.-R."/>
            <person name="Murat C."/>
            <person name="Ohm R."/>
            <person name="Olson A."/>
            <person name="Spatafora J."/>
            <person name="Veneault-Fourrey C."/>
            <person name="Henrissat B."/>
            <person name="Grigoriev I."/>
            <person name="Martin F."/>
            <person name="Perotto S."/>
        </authorList>
    </citation>
    <scope>NUCLEOTIDE SEQUENCE [LARGE SCALE GENOMIC DNA]</scope>
    <source>
        <strain evidence="1 2">E</strain>
    </source>
</reference>
<organism evidence="1 2">
    <name type="scientific">Hyaloscypha bicolor E</name>
    <dbReference type="NCBI Taxonomy" id="1095630"/>
    <lineage>
        <taxon>Eukaryota</taxon>
        <taxon>Fungi</taxon>
        <taxon>Dikarya</taxon>
        <taxon>Ascomycota</taxon>
        <taxon>Pezizomycotina</taxon>
        <taxon>Leotiomycetes</taxon>
        <taxon>Helotiales</taxon>
        <taxon>Hyaloscyphaceae</taxon>
        <taxon>Hyaloscypha</taxon>
        <taxon>Hyaloscypha bicolor</taxon>
    </lineage>
</organism>
<dbReference type="GeneID" id="36596905"/>
<gene>
    <name evidence="1" type="ORF">K444DRAFT_94897</name>
</gene>
<accession>A0A2J6SW55</accession>